<dbReference type="Proteomes" id="UP000245926">
    <property type="component" value="Chromosome"/>
</dbReference>
<dbReference type="OrthoDB" id="8005511at2"/>
<keyword evidence="2" id="KW-1185">Reference proteome</keyword>
<dbReference type="AlphaFoldDB" id="A0A2U8WCJ4"/>
<organism evidence="1 2">
    <name type="scientific">Methylobacterium durans</name>
    <dbReference type="NCBI Taxonomy" id="2202825"/>
    <lineage>
        <taxon>Bacteria</taxon>
        <taxon>Pseudomonadati</taxon>
        <taxon>Pseudomonadota</taxon>
        <taxon>Alphaproteobacteria</taxon>
        <taxon>Hyphomicrobiales</taxon>
        <taxon>Methylobacteriaceae</taxon>
        <taxon>Methylobacterium</taxon>
    </lineage>
</organism>
<reference evidence="2" key="1">
    <citation type="submission" date="2018-05" db="EMBL/GenBank/DDBJ databases">
        <title>Complete Genome Sequence of Methylobacterium sp. 17SD2-17.</title>
        <authorList>
            <person name="Srinivasan S."/>
        </authorList>
    </citation>
    <scope>NUCLEOTIDE SEQUENCE [LARGE SCALE GENOMIC DNA]</scope>
    <source>
        <strain evidence="2">17SD2-17</strain>
    </source>
</reference>
<accession>A0A2U8WCJ4</accession>
<dbReference type="EMBL" id="CP029550">
    <property type="protein sequence ID" value="AWN43002.1"/>
    <property type="molecule type" value="Genomic_DNA"/>
</dbReference>
<evidence type="ECO:0000313" key="1">
    <source>
        <dbReference type="EMBL" id="AWN43002.1"/>
    </source>
</evidence>
<proteinExistence type="predicted"/>
<evidence type="ECO:0000313" key="2">
    <source>
        <dbReference type="Proteomes" id="UP000245926"/>
    </source>
</evidence>
<sequence length="71" mass="7264">MFAIMMAALVGGPLTTALLWENGAVVALAAAPFGGSVSGLLAAWLVATLQAPPKAAGRCAEPMPERLRNSW</sequence>
<name>A0A2U8WCJ4_9HYPH</name>
<dbReference type="RefSeq" id="WP_109893380.1">
    <property type="nucleotide sequence ID" value="NZ_CP029550.1"/>
</dbReference>
<gene>
    <name evidence="1" type="ORF">DK389_24035</name>
</gene>
<protein>
    <submittedName>
        <fullName evidence="1">Uncharacterized protein</fullName>
    </submittedName>
</protein>
<dbReference type="KEGG" id="mets:DK389_24035"/>